<dbReference type="EMBL" id="BAABME010000410">
    <property type="protein sequence ID" value="GAA0142538.1"/>
    <property type="molecule type" value="Genomic_DNA"/>
</dbReference>
<evidence type="ECO:0008006" key="3">
    <source>
        <dbReference type="Google" id="ProtNLM"/>
    </source>
</evidence>
<keyword evidence="2" id="KW-1185">Reference proteome</keyword>
<dbReference type="AlphaFoldDB" id="A0AAV3NU86"/>
<comment type="caution">
    <text evidence="1">The sequence shown here is derived from an EMBL/GenBank/DDBJ whole genome shotgun (WGS) entry which is preliminary data.</text>
</comment>
<proteinExistence type="predicted"/>
<dbReference type="PANTHER" id="PTHR47169">
    <property type="entry name" value="OS01G0541250 PROTEIN"/>
    <property type="match status" value="1"/>
</dbReference>
<dbReference type="GO" id="GO:0003676">
    <property type="term" value="F:nucleic acid binding"/>
    <property type="evidence" value="ECO:0007669"/>
    <property type="project" value="InterPro"/>
</dbReference>
<dbReference type="PANTHER" id="PTHR47169:SF2">
    <property type="entry name" value="OS01G0541250 PROTEIN"/>
    <property type="match status" value="1"/>
</dbReference>
<dbReference type="Gene3D" id="3.30.420.10">
    <property type="entry name" value="Ribonuclease H-like superfamily/Ribonuclease H"/>
    <property type="match status" value="1"/>
</dbReference>
<gene>
    <name evidence="1" type="ORF">LIER_03415</name>
</gene>
<reference evidence="1 2" key="1">
    <citation type="submission" date="2024-01" db="EMBL/GenBank/DDBJ databases">
        <title>The complete chloroplast genome sequence of Lithospermum erythrorhizon: insights into the phylogenetic relationship among Boraginaceae species and the maternal lineages of purple gromwells.</title>
        <authorList>
            <person name="Okada T."/>
            <person name="Watanabe K."/>
        </authorList>
    </citation>
    <scope>NUCLEOTIDE SEQUENCE [LARGE SCALE GENOMIC DNA]</scope>
</reference>
<name>A0AAV3NU86_LITER</name>
<dbReference type="InterPro" id="IPR036397">
    <property type="entry name" value="RNaseH_sf"/>
</dbReference>
<accession>A0AAV3NU86</accession>
<dbReference type="Proteomes" id="UP001454036">
    <property type="component" value="Unassembled WGS sequence"/>
</dbReference>
<evidence type="ECO:0000313" key="1">
    <source>
        <dbReference type="EMBL" id="GAA0142538.1"/>
    </source>
</evidence>
<organism evidence="1 2">
    <name type="scientific">Lithospermum erythrorhizon</name>
    <name type="common">Purple gromwell</name>
    <name type="synonym">Lithospermum officinale var. erythrorhizon</name>
    <dbReference type="NCBI Taxonomy" id="34254"/>
    <lineage>
        <taxon>Eukaryota</taxon>
        <taxon>Viridiplantae</taxon>
        <taxon>Streptophyta</taxon>
        <taxon>Embryophyta</taxon>
        <taxon>Tracheophyta</taxon>
        <taxon>Spermatophyta</taxon>
        <taxon>Magnoliopsida</taxon>
        <taxon>eudicotyledons</taxon>
        <taxon>Gunneridae</taxon>
        <taxon>Pentapetalae</taxon>
        <taxon>asterids</taxon>
        <taxon>lamiids</taxon>
        <taxon>Boraginales</taxon>
        <taxon>Boraginaceae</taxon>
        <taxon>Boraginoideae</taxon>
        <taxon>Lithospermeae</taxon>
        <taxon>Lithospermum</taxon>
    </lineage>
</organism>
<evidence type="ECO:0000313" key="2">
    <source>
        <dbReference type="Proteomes" id="UP001454036"/>
    </source>
</evidence>
<sequence>MALQQTQCENLNEMEQESPGWKKYTMLSNIDRWKISNGKLRRMDIIEVSNIKSIPAQTVRRIWAIHKNTPSRKRVDVSHNKTGNVGRKRVQVELPKILEVPLQQRTTLRSLSYALKVCRTSLHRLLKHGLIRRHSNAIKPLLKDDNKRAQLEFCISMIYQSNFPNDSRFIFMYNYVHIDEKWFYMTKKKETYYRKTFIAKVMFFVSMARPRFDSDGNETFSEKIGVFSFVTQQMAQRRKVIFIQQNNARTHVNPNDAYFQLAASQSGLDIHLVCQPPNSPNLNILDIGFFNAIQSLQHKVSLRSVEKLVDAVIKALNNYPSEKMNHVWLTLQLSMLEIMRIGGSNRYRIPYMNKLLLEREGNLPTQISCDPQIISIVMELLG</sequence>
<protein>
    <recommendedName>
        <fullName evidence="3">Transposase</fullName>
    </recommendedName>
</protein>